<evidence type="ECO:0000259" key="2">
    <source>
        <dbReference type="PROSITE" id="PS50157"/>
    </source>
</evidence>
<accession>A0A6C0JTP6</accession>
<feature type="domain" description="C2H2-type" evidence="2">
    <location>
        <begin position="39"/>
        <end position="59"/>
    </location>
</feature>
<reference evidence="3" key="1">
    <citation type="journal article" date="2020" name="Nature">
        <title>Giant virus diversity and host interactions through global metagenomics.</title>
        <authorList>
            <person name="Schulz F."/>
            <person name="Roux S."/>
            <person name="Paez-Espino D."/>
            <person name="Jungbluth S."/>
            <person name="Walsh D.A."/>
            <person name="Denef V.J."/>
            <person name="McMahon K.D."/>
            <person name="Konstantinidis K.T."/>
            <person name="Eloe-Fadrosh E.A."/>
            <person name="Kyrpides N.C."/>
            <person name="Woyke T."/>
        </authorList>
    </citation>
    <scope>NUCLEOTIDE SEQUENCE</scope>
    <source>
        <strain evidence="3">GVMAG-S-1038524-41</strain>
    </source>
</reference>
<dbReference type="SUPFAM" id="SSF57667">
    <property type="entry name" value="beta-beta-alpha zinc fingers"/>
    <property type="match status" value="1"/>
</dbReference>
<dbReference type="Pfam" id="PF00096">
    <property type="entry name" value="zf-C2H2"/>
    <property type="match status" value="2"/>
</dbReference>
<keyword evidence="1" id="KW-0175">Coiled coil</keyword>
<dbReference type="PROSITE" id="PS50157">
    <property type="entry name" value="ZINC_FINGER_C2H2_2"/>
    <property type="match status" value="1"/>
</dbReference>
<dbReference type="InterPro" id="IPR036236">
    <property type="entry name" value="Znf_C2H2_sf"/>
</dbReference>
<dbReference type="AlphaFoldDB" id="A0A6C0JTP6"/>
<name>A0A6C0JTP6_9ZZZZ</name>
<protein>
    <recommendedName>
        <fullName evidence="2">C2H2-type domain-containing protein</fullName>
    </recommendedName>
</protein>
<evidence type="ECO:0000256" key="1">
    <source>
        <dbReference type="SAM" id="Coils"/>
    </source>
</evidence>
<sequence length="267" mass="31131">MKCDFCNNEFSNKQNLNAHQKRAKYCLKLQGVSGVEKNYICDYCKKEFNVSSNYKRHIKRCKVSEINVVFEKKIMSLETKIETLETLIIELRADKKDLQERYDNLATTAVKRPTNSTKNIQINNYIKNMSPLLESDIKENVQYLTLDHHVKGAEGYAEYALEFPFKDKIVCVDTARNKIKYKNEEGDVIEDVGFRKMMEKLCLALKDRSFNLSQEHYEKLAETFTEKEVDDYNFMETAIAISKYANGKENDFCNKIIKMISKGIVVK</sequence>
<dbReference type="EMBL" id="MN740671">
    <property type="protein sequence ID" value="QHU07054.1"/>
    <property type="molecule type" value="Genomic_DNA"/>
</dbReference>
<feature type="coiled-coil region" evidence="1">
    <location>
        <begin position="74"/>
        <end position="108"/>
    </location>
</feature>
<evidence type="ECO:0000313" key="3">
    <source>
        <dbReference type="EMBL" id="QHU07054.1"/>
    </source>
</evidence>
<dbReference type="Gene3D" id="3.30.160.60">
    <property type="entry name" value="Classic Zinc Finger"/>
    <property type="match status" value="1"/>
</dbReference>
<proteinExistence type="predicted"/>
<dbReference type="InterPro" id="IPR013087">
    <property type="entry name" value="Znf_C2H2_type"/>
</dbReference>
<organism evidence="3">
    <name type="scientific">viral metagenome</name>
    <dbReference type="NCBI Taxonomy" id="1070528"/>
    <lineage>
        <taxon>unclassified sequences</taxon>
        <taxon>metagenomes</taxon>
        <taxon>organismal metagenomes</taxon>
    </lineage>
</organism>